<protein>
    <submittedName>
        <fullName evidence="1">Uncharacterized protein</fullName>
    </submittedName>
</protein>
<keyword evidence="2" id="KW-1185">Reference proteome</keyword>
<evidence type="ECO:0000313" key="2">
    <source>
        <dbReference type="Proteomes" id="UP000648352"/>
    </source>
</evidence>
<organism evidence="1 2">
    <name type="scientific">Microbacterium pullorum</name>
    <dbReference type="NCBI Taxonomy" id="2762236"/>
    <lineage>
        <taxon>Bacteria</taxon>
        <taxon>Bacillati</taxon>
        <taxon>Actinomycetota</taxon>
        <taxon>Actinomycetes</taxon>
        <taxon>Micrococcales</taxon>
        <taxon>Microbacteriaceae</taxon>
        <taxon>Microbacterium</taxon>
    </lineage>
</organism>
<name>A0ABR8S0X9_9MICO</name>
<gene>
    <name evidence="1" type="ORF">H9651_05745</name>
</gene>
<dbReference type="Proteomes" id="UP000648352">
    <property type="component" value="Unassembled WGS sequence"/>
</dbReference>
<sequence>MLARTVEIVVRGRLGSPLVAALDGYRIEPVADGTTRVTGPVVDQPMLLGLLEMFDDLNIEVVSVNRVGS</sequence>
<comment type="caution">
    <text evidence="1">The sequence shown here is derived from an EMBL/GenBank/DDBJ whole genome shotgun (WGS) entry which is preliminary data.</text>
</comment>
<dbReference type="RefSeq" id="WP_191718247.1">
    <property type="nucleotide sequence ID" value="NZ_JACSQP010000003.1"/>
</dbReference>
<dbReference type="EMBL" id="JACSQP010000003">
    <property type="protein sequence ID" value="MBD7957132.1"/>
    <property type="molecule type" value="Genomic_DNA"/>
</dbReference>
<evidence type="ECO:0000313" key="1">
    <source>
        <dbReference type="EMBL" id="MBD7957132.1"/>
    </source>
</evidence>
<accession>A0ABR8S0X9</accession>
<proteinExistence type="predicted"/>
<reference evidence="1 2" key="1">
    <citation type="submission" date="2020-08" db="EMBL/GenBank/DDBJ databases">
        <title>A Genomic Blueprint of the Chicken Gut Microbiome.</title>
        <authorList>
            <person name="Gilroy R."/>
            <person name="Ravi A."/>
            <person name="Getino M."/>
            <person name="Pursley I."/>
            <person name="Horton D.L."/>
            <person name="Alikhan N.-F."/>
            <person name="Baker D."/>
            <person name="Gharbi K."/>
            <person name="Hall N."/>
            <person name="Watson M."/>
            <person name="Adriaenssens E.M."/>
            <person name="Foster-Nyarko E."/>
            <person name="Jarju S."/>
            <person name="Secka A."/>
            <person name="Antonio M."/>
            <person name="Oren A."/>
            <person name="Chaudhuri R."/>
            <person name="La Ragione R.M."/>
            <person name="Hildebrand F."/>
            <person name="Pallen M.J."/>
        </authorList>
    </citation>
    <scope>NUCLEOTIDE SEQUENCE [LARGE SCALE GENOMIC DNA]</scope>
    <source>
        <strain evidence="1 2">Sa4CUA7</strain>
    </source>
</reference>